<organism evidence="7 8">
    <name type="scientific">Escallonia herrerae</name>
    <dbReference type="NCBI Taxonomy" id="1293975"/>
    <lineage>
        <taxon>Eukaryota</taxon>
        <taxon>Viridiplantae</taxon>
        <taxon>Streptophyta</taxon>
        <taxon>Embryophyta</taxon>
        <taxon>Tracheophyta</taxon>
        <taxon>Spermatophyta</taxon>
        <taxon>Magnoliopsida</taxon>
        <taxon>eudicotyledons</taxon>
        <taxon>Gunneridae</taxon>
        <taxon>Pentapetalae</taxon>
        <taxon>asterids</taxon>
        <taxon>campanulids</taxon>
        <taxon>Escalloniales</taxon>
        <taxon>Escalloniaceae</taxon>
        <taxon>Escallonia</taxon>
    </lineage>
</organism>
<name>A0AA89B3S8_9ASTE</name>
<feature type="chain" id="PRO_5041654369" description="Strictosidine synthase conserved region domain-containing protein" evidence="5">
    <location>
        <begin position="29"/>
        <end position="359"/>
    </location>
</feature>
<evidence type="ECO:0000313" key="7">
    <source>
        <dbReference type="EMBL" id="KAK3024673.1"/>
    </source>
</evidence>
<keyword evidence="3" id="KW-0926">Vacuole</keyword>
<proteinExistence type="inferred from homology"/>
<feature type="signal peptide" evidence="5">
    <location>
        <begin position="1"/>
        <end position="28"/>
    </location>
</feature>
<keyword evidence="8" id="KW-1185">Reference proteome</keyword>
<dbReference type="EMBL" id="JAVXUP010000591">
    <property type="protein sequence ID" value="KAK3024673.1"/>
    <property type="molecule type" value="Genomic_DNA"/>
</dbReference>
<sequence>MENIFCYRTVIMLSIFILFFHLPSVVLSTSTYWETFDVPAGGPESYAFNSTGGGPFTGINDGRIIKYEGCKLYFVNHAFTSPYRTNALCDNNTDPNLGSICGRPLGLDFHLETNELYIADAYHGLCKVGPEGGLATQLVTSANGLPLKWLDGLTVDQLSGNVYFTDVSSKYDLSQIEEHISTGDATGRLIKYNPKTKEVKVLLTDLKGAGGVALSKDSSFILYSEFTGNKISKYWLKGPKATTVETVLNIPGPANIKRTTRGDFWVAVNFKTPSILPVGLRIDEFGTILEKVTFGISFHNKVINEVVEYLGFPDVVSALYVGSTYTNYGGIFEILFDETRSVVGGGKLKKCPPEEIASS</sequence>
<dbReference type="AlphaFoldDB" id="A0AA89B3S8"/>
<dbReference type="Pfam" id="PF03088">
    <property type="entry name" value="Str_synth"/>
    <property type="match status" value="1"/>
</dbReference>
<accession>A0AA89B3S8</accession>
<dbReference type="Gene3D" id="2.120.10.30">
    <property type="entry name" value="TolB, C-terminal domain"/>
    <property type="match status" value="1"/>
</dbReference>
<dbReference type="SUPFAM" id="SSF63829">
    <property type="entry name" value="Calcium-dependent phosphotriesterase"/>
    <property type="match status" value="1"/>
</dbReference>
<evidence type="ECO:0000256" key="1">
    <source>
        <dbReference type="ARBA" id="ARBA00004116"/>
    </source>
</evidence>
<evidence type="ECO:0000256" key="5">
    <source>
        <dbReference type="SAM" id="SignalP"/>
    </source>
</evidence>
<keyword evidence="4" id="KW-0325">Glycoprotein</keyword>
<evidence type="ECO:0000256" key="4">
    <source>
        <dbReference type="ARBA" id="ARBA00023180"/>
    </source>
</evidence>
<gene>
    <name evidence="7" type="ORF">RJ639_044289</name>
</gene>
<evidence type="ECO:0000256" key="2">
    <source>
        <dbReference type="ARBA" id="ARBA00009191"/>
    </source>
</evidence>
<keyword evidence="5" id="KW-0732">Signal</keyword>
<dbReference type="InterPro" id="IPR018119">
    <property type="entry name" value="Strictosidine_synth_cons-reg"/>
</dbReference>
<evidence type="ECO:0000313" key="8">
    <source>
        <dbReference type="Proteomes" id="UP001188597"/>
    </source>
</evidence>
<comment type="caution">
    <text evidence="7">The sequence shown here is derived from an EMBL/GenBank/DDBJ whole genome shotgun (WGS) entry which is preliminary data.</text>
</comment>
<evidence type="ECO:0000259" key="6">
    <source>
        <dbReference type="Pfam" id="PF03088"/>
    </source>
</evidence>
<dbReference type="PANTHER" id="PTHR10426">
    <property type="entry name" value="STRICTOSIDINE SYNTHASE-RELATED"/>
    <property type="match status" value="1"/>
</dbReference>
<dbReference type="Proteomes" id="UP001188597">
    <property type="component" value="Unassembled WGS sequence"/>
</dbReference>
<protein>
    <recommendedName>
        <fullName evidence="6">Strictosidine synthase conserved region domain-containing protein</fullName>
    </recommendedName>
</protein>
<comment type="subcellular location">
    <subcellularLocation>
        <location evidence="1">Vacuole</location>
    </subcellularLocation>
</comment>
<dbReference type="PANTHER" id="PTHR10426:SF136">
    <property type="entry name" value="PROTEIN STRICTOSIDINE SYNTHASE-LIKE 9-LIKE"/>
    <property type="match status" value="1"/>
</dbReference>
<dbReference type="GO" id="GO:0012505">
    <property type="term" value="C:endomembrane system"/>
    <property type="evidence" value="ECO:0007669"/>
    <property type="project" value="TreeGrafter"/>
</dbReference>
<reference evidence="7" key="1">
    <citation type="submission" date="2022-12" db="EMBL/GenBank/DDBJ databases">
        <title>Draft genome assemblies for two species of Escallonia (Escalloniales).</title>
        <authorList>
            <person name="Chanderbali A."/>
            <person name="Dervinis C."/>
            <person name="Anghel I."/>
            <person name="Soltis D."/>
            <person name="Soltis P."/>
            <person name="Zapata F."/>
        </authorList>
    </citation>
    <scope>NUCLEOTIDE SEQUENCE</scope>
    <source>
        <strain evidence="7">UCBG64.0493</strain>
        <tissue evidence="7">Leaf</tissue>
    </source>
</reference>
<evidence type="ECO:0000256" key="3">
    <source>
        <dbReference type="ARBA" id="ARBA00022554"/>
    </source>
</evidence>
<dbReference type="GO" id="GO:0016787">
    <property type="term" value="F:hydrolase activity"/>
    <property type="evidence" value="ECO:0007669"/>
    <property type="project" value="TreeGrafter"/>
</dbReference>
<feature type="domain" description="Strictosidine synthase conserved region" evidence="6">
    <location>
        <begin position="151"/>
        <end position="239"/>
    </location>
</feature>
<dbReference type="InterPro" id="IPR011042">
    <property type="entry name" value="6-blade_b-propeller_TolB-like"/>
</dbReference>
<comment type="similarity">
    <text evidence="2">Belongs to the strictosidine synthase family.</text>
</comment>
<dbReference type="GO" id="GO:0005773">
    <property type="term" value="C:vacuole"/>
    <property type="evidence" value="ECO:0007669"/>
    <property type="project" value="UniProtKB-SubCell"/>
</dbReference>